<dbReference type="PANTHER" id="PTHR12064">
    <property type="entry name" value="METAL TRANSPORTER CNNM"/>
    <property type="match status" value="1"/>
</dbReference>
<evidence type="ECO:0000259" key="4">
    <source>
        <dbReference type="PROSITE" id="PS51846"/>
    </source>
</evidence>
<dbReference type="Gene3D" id="3.10.580.10">
    <property type="entry name" value="CBS-domain"/>
    <property type="match status" value="1"/>
</dbReference>
<dbReference type="InterPro" id="IPR046342">
    <property type="entry name" value="CBS_dom_sf"/>
</dbReference>
<proteinExistence type="predicted"/>
<name>A0ABQ6MK58_9STRA</name>
<keyword evidence="1 3" id="KW-0472">Membrane</keyword>
<reference evidence="5 6" key="1">
    <citation type="journal article" date="2023" name="Commun. Biol.">
        <title>Genome analysis of Parmales, the sister group of diatoms, reveals the evolutionary specialization of diatoms from phago-mixotrophs to photoautotrophs.</title>
        <authorList>
            <person name="Ban H."/>
            <person name="Sato S."/>
            <person name="Yoshikawa S."/>
            <person name="Yamada K."/>
            <person name="Nakamura Y."/>
            <person name="Ichinomiya M."/>
            <person name="Sato N."/>
            <person name="Blanc-Mathieu R."/>
            <person name="Endo H."/>
            <person name="Kuwata A."/>
            <person name="Ogata H."/>
        </authorList>
    </citation>
    <scope>NUCLEOTIDE SEQUENCE [LARGE SCALE GENOMIC DNA]</scope>
</reference>
<feature type="transmembrane region" description="Helical" evidence="3">
    <location>
        <begin position="27"/>
        <end position="47"/>
    </location>
</feature>
<keyword evidence="1 3" id="KW-0812">Transmembrane</keyword>
<dbReference type="InterPro" id="IPR045095">
    <property type="entry name" value="ACDP"/>
</dbReference>
<gene>
    <name evidence="5" type="ORF">TeGR_g12970</name>
</gene>
<dbReference type="Proteomes" id="UP001165060">
    <property type="component" value="Unassembled WGS sequence"/>
</dbReference>
<keyword evidence="6" id="KW-1185">Reference proteome</keyword>
<feature type="transmembrane region" description="Helical" evidence="3">
    <location>
        <begin position="110"/>
        <end position="127"/>
    </location>
</feature>
<protein>
    <recommendedName>
        <fullName evidence="4">CNNM transmembrane domain-containing protein</fullName>
    </recommendedName>
</protein>
<evidence type="ECO:0000313" key="5">
    <source>
        <dbReference type="EMBL" id="GMI27329.1"/>
    </source>
</evidence>
<sequence>MSDIVCPDECLPSTAYQAIMGSMSADLILATILIMLSGLFSGLNLGLMSFSEEDLKIVIEGSPDHRERQNASRILPLRARGNLLLCTLLLGNTLVNAMIAILLAGMSSGVTGGLATTALIVVFGEIIPQSVCSRHALRIGALSVPLVCFFLVLCFPAAYPISLILDAVLGKEISAVYTKAELLSLIRLNVDDPEHAIESGIPREQGHILKGALTYRDLKVEEVMTQLDTTYKLPVTTVIDKETVLEMLELGHTRIPIYDGEESNIVAILYSKDLVGLGYEKKTPLSKVLASFDARSRVVKIGEKDDLGKAFDLCKDKRIHMLIATGAKGEATGVITTEDVLEEILQFEIVGDDDKYVDNATQRKVSAQSAGKQSDRGIKGSSRKGILRENSLRYDPTKLVREGSDFV</sequence>
<feature type="transmembrane region" description="Helical" evidence="3">
    <location>
        <begin position="139"/>
        <end position="159"/>
    </location>
</feature>
<evidence type="ECO:0000256" key="1">
    <source>
        <dbReference type="PROSITE-ProRule" id="PRU01193"/>
    </source>
</evidence>
<dbReference type="InterPro" id="IPR002550">
    <property type="entry name" value="CNNM"/>
</dbReference>
<keyword evidence="1 3" id="KW-1133">Transmembrane helix</keyword>
<dbReference type="Pfam" id="PF00571">
    <property type="entry name" value="CBS"/>
    <property type="match status" value="1"/>
</dbReference>
<feature type="region of interest" description="Disordered" evidence="2">
    <location>
        <begin position="364"/>
        <end position="384"/>
    </location>
</feature>
<dbReference type="SUPFAM" id="SSF54631">
    <property type="entry name" value="CBS-domain pair"/>
    <property type="match status" value="1"/>
</dbReference>
<dbReference type="PROSITE" id="PS51846">
    <property type="entry name" value="CNNM"/>
    <property type="match status" value="1"/>
</dbReference>
<comment type="caution">
    <text evidence="5">The sequence shown here is derived from an EMBL/GenBank/DDBJ whole genome shotgun (WGS) entry which is preliminary data.</text>
</comment>
<feature type="domain" description="CNNM transmembrane" evidence="4">
    <location>
        <begin position="19"/>
        <end position="201"/>
    </location>
</feature>
<dbReference type="Pfam" id="PF01595">
    <property type="entry name" value="CNNM"/>
    <property type="match status" value="1"/>
</dbReference>
<dbReference type="InterPro" id="IPR000644">
    <property type="entry name" value="CBS_dom"/>
</dbReference>
<dbReference type="EMBL" id="BRYB01002901">
    <property type="protein sequence ID" value="GMI27329.1"/>
    <property type="molecule type" value="Genomic_DNA"/>
</dbReference>
<evidence type="ECO:0000256" key="2">
    <source>
        <dbReference type="SAM" id="MobiDB-lite"/>
    </source>
</evidence>
<evidence type="ECO:0000256" key="3">
    <source>
        <dbReference type="SAM" id="Phobius"/>
    </source>
</evidence>
<feature type="transmembrane region" description="Helical" evidence="3">
    <location>
        <begin position="83"/>
        <end position="104"/>
    </location>
</feature>
<dbReference type="PANTHER" id="PTHR12064:SF94">
    <property type="entry name" value="UNEXTENDED PROTEIN"/>
    <property type="match status" value="1"/>
</dbReference>
<organism evidence="5 6">
    <name type="scientific">Tetraparma gracilis</name>
    <dbReference type="NCBI Taxonomy" id="2962635"/>
    <lineage>
        <taxon>Eukaryota</taxon>
        <taxon>Sar</taxon>
        <taxon>Stramenopiles</taxon>
        <taxon>Ochrophyta</taxon>
        <taxon>Bolidophyceae</taxon>
        <taxon>Parmales</taxon>
        <taxon>Triparmaceae</taxon>
        <taxon>Tetraparma</taxon>
    </lineage>
</organism>
<accession>A0ABQ6MK58</accession>
<evidence type="ECO:0000313" key="6">
    <source>
        <dbReference type="Proteomes" id="UP001165060"/>
    </source>
</evidence>